<dbReference type="GO" id="GO:0004519">
    <property type="term" value="F:endonuclease activity"/>
    <property type="evidence" value="ECO:0007669"/>
    <property type="project" value="UniProtKB-KW"/>
</dbReference>
<accession>A0ABV2XDC1</accession>
<dbReference type="Gene3D" id="1.10.30.50">
    <property type="match status" value="1"/>
</dbReference>
<keyword evidence="2" id="KW-0378">Hydrolase</keyword>
<organism evidence="2 3">
    <name type="scientific">Nocardia niwae</name>
    <dbReference type="NCBI Taxonomy" id="626084"/>
    <lineage>
        <taxon>Bacteria</taxon>
        <taxon>Bacillati</taxon>
        <taxon>Actinomycetota</taxon>
        <taxon>Actinomycetes</taxon>
        <taxon>Mycobacteriales</taxon>
        <taxon>Nocardiaceae</taxon>
        <taxon>Nocardia</taxon>
    </lineage>
</organism>
<protein>
    <submittedName>
        <fullName evidence="2">HNH endonuclease</fullName>
    </submittedName>
</protein>
<evidence type="ECO:0000313" key="3">
    <source>
        <dbReference type="Proteomes" id="UP001550535"/>
    </source>
</evidence>
<feature type="domain" description="HNH nuclease" evidence="1">
    <location>
        <begin position="124"/>
        <end position="186"/>
    </location>
</feature>
<reference evidence="2 3" key="1">
    <citation type="submission" date="2024-06" db="EMBL/GenBank/DDBJ databases">
        <title>The Natural Products Discovery Center: Release of the First 8490 Sequenced Strains for Exploring Actinobacteria Biosynthetic Diversity.</title>
        <authorList>
            <person name="Kalkreuter E."/>
            <person name="Kautsar S.A."/>
            <person name="Yang D."/>
            <person name="Bader C.D."/>
            <person name="Teijaro C.N."/>
            <person name="Fluegel L."/>
            <person name="Davis C.M."/>
            <person name="Simpson J.R."/>
            <person name="Lauterbach L."/>
            <person name="Steele A.D."/>
            <person name="Gui C."/>
            <person name="Meng S."/>
            <person name="Li G."/>
            <person name="Viehrig K."/>
            <person name="Ye F."/>
            <person name="Su P."/>
            <person name="Kiefer A.F."/>
            <person name="Nichols A."/>
            <person name="Cepeda A.J."/>
            <person name="Yan W."/>
            <person name="Fan B."/>
            <person name="Jiang Y."/>
            <person name="Adhikari A."/>
            <person name="Zheng C.-J."/>
            <person name="Schuster L."/>
            <person name="Cowan T.M."/>
            <person name="Smanski M.J."/>
            <person name="Chevrette M.G."/>
            <person name="De Carvalho L.P.S."/>
            <person name="Shen B."/>
        </authorList>
    </citation>
    <scope>NUCLEOTIDE SEQUENCE [LARGE SCALE GENOMIC DNA]</scope>
    <source>
        <strain evidence="2 3">NPDC019434</strain>
    </source>
</reference>
<dbReference type="CDD" id="cd00085">
    <property type="entry name" value="HNHc"/>
    <property type="match status" value="1"/>
</dbReference>
<dbReference type="InterPro" id="IPR003615">
    <property type="entry name" value="HNH_nuc"/>
</dbReference>
<evidence type="ECO:0000313" key="2">
    <source>
        <dbReference type="EMBL" id="MEU2123806.1"/>
    </source>
</evidence>
<keyword evidence="2" id="KW-0255">Endonuclease</keyword>
<dbReference type="Pfam" id="PF14279">
    <property type="entry name" value="HNH_5"/>
    <property type="match status" value="1"/>
</dbReference>
<proteinExistence type="predicted"/>
<gene>
    <name evidence="2" type="ORF">ABZ507_18495</name>
</gene>
<keyword evidence="2" id="KW-0540">Nuclease</keyword>
<dbReference type="RefSeq" id="WP_084488672.1">
    <property type="nucleotide sequence ID" value="NZ_JBEYBR010000046.1"/>
</dbReference>
<dbReference type="Proteomes" id="UP001550535">
    <property type="component" value="Unassembled WGS sequence"/>
</dbReference>
<dbReference type="SMART" id="SM00507">
    <property type="entry name" value="HNHc"/>
    <property type="match status" value="1"/>
</dbReference>
<evidence type="ECO:0000259" key="1">
    <source>
        <dbReference type="SMART" id="SM00507"/>
    </source>
</evidence>
<comment type="caution">
    <text evidence="2">The sequence shown here is derived from an EMBL/GenBank/DDBJ whole genome shotgun (WGS) entry which is preliminary data.</text>
</comment>
<name>A0ABV2XDC1_9NOCA</name>
<sequence length="265" mass="30233">MSSQEYPPDAYAPNGQLWWTLEFAPNSKQKFGAERKIAAWLNFNKEIGDRFTLRELREAVGTDNIPNDQEHFNRRMRELRKLGWRLPSSHEDGQLRTDEYRVGKKGWHPGAGPRPKTSGKISPALRRRVLERDGHRCVICGVANGEPYPDPPLGNAVMSIGHRIPQELGGSDDIDNLQAECKRCNEPVREEAGLPETLDEVYAQVKGLKRSDKARLLLWLSSGRRLRSELDVLYDRARRLSPDERTNLIKRLKVATERLQPNPGP</sequence>
<keyword evidence="3" id="KW-1185">Reference proteome</keyword>
<dbReference type="InterPro" id="IPR029471">
    <property type="entry name" value="HNH_5"/>
</dbReference>
<dbReference type="EMBL" id="JBEYBR010000046">
    <property type="protein sequence ID" value="MEU2123806.1"/>
    <property type="molecule type" value="Genomic_DNA"/>
</dbReference>